<evidence type="ECO:0000259" key="1">
    <source>
        <dbReference type="Pfam" id="PF19077"/>
    </source>
</evidence>
<accession>A0A2W6P3Z2</accession>
<dbReference type="Pfam" id="PF19077">
    <property type="entry name" value="Big_13"/>
    <property type="match status" value="2"/>
</dbReference>
<feature type="domain" description="Bacterial Ig-like" evidence="1">
    <location>
        <begin position="473"/>
        <end position="546"/>
    </location>
</feature>
<feature type="domain" description="Bacterial Ig-like" evidence="1">
    <location>
        <begin position="83"/>
        <end position="146"/>
    </location>
</feature>
<organism evidence="2 3">
    <name type="scientific">Escherichia coli</name>
    <dbReference type="NCBI Taxonomy" id="562"/>
    <lineage>
        <taxon>Bacteria</taxon>
        <taxon>Pseudomonadati</taxon>
        <taxon>Pseudomonadota</taxon>
        <taxon>Gammaproteobacteria</taxon>
        <taxon>Enterobacterales</taxon>
        <taxon>Enterobacteriaceae</taxon>
        <taxon>Escherichia</taxon>
    </lineage>
</organism>
<proteinExistence type="predicted"/>
<dbReference type="NCBIfam" id="NF012196">
    <property type="entry name" value="Ig_like_ice"/>
    <property type="match status" value="4"/>
</dbReference>
<comment type="caution">
    <text evidence="2">The sequence shown here is derived from an EMBL/GenBank/DDBJ whole genome shotgun (WGS) entry which is preliminary data.</text>
</comment>
<dbReference type="Gene3D" id="2.60.40.10">
    <property type="entry name" value="Immunoglobulins"/>
    <property type="match status" value="6"/>
</dbReference>
<dbReference type="AlphaFoldDB" id="A0A2W6P3Z2"/>
<sequence length="575" mass="56040">DASGNWSVGVPASVVSALANGTVTINASVTDAGGNSGSTTHQVTVNTGLPTITFNAISGDNVLNADEKGQPLTISGGSTGLATGAQVTVTLNGHNYSATTDASGNWTLTVPVSDLAALGQANYTVSASATSAAGNTASSQANLLVDSGLPGVTIDTVAGDDIINAAEAGTAQTISGVVTRAAAGDTVTVTLGGNTYTAEVQPDLSWSVTVPAADLQALGNGDLTINASVTNANGNTGSGTRDITIDANLPGLRVDTVAGDDIVNSIEHGQALVITGGSSGLNAGAVLTVTINSVAYSTTVQADGSWSVGIPAASVSAWPAGPLTVEVAGQSSANNPVSVSHPFTVDLTAVAISINTVASDDVINAAEKGTNLTLSGSTSGIESGQTVTVTFGGKTYTASVAANGSWSVNVPAADLATLPDGAANVQASVSSASGNSASATHAYSVDASAPTLTINTIASDDILNAAEAGSPLTISGTSTAETGQTVAVTLNGATYTGTVQADGSWSVSVPTSALGALNASNYTVSATVNDKADNPGSASHNLAVDTTAPVLTINTVAGDDIINDAEHAQALVISG</sequence>
<evidence type="ECO:0000313" key="3">
    <source>
        <dbReference type="Proteomes" id="UP000249482"/>
    </source>
</evidence>
<name>A0A2W6P3Z2_ECOLX</name>
<dbReference type="EMBL" id="QKWZ01000900">
    <property type="protein sequence ID" value="PZT62715.1"/>
    <property type="molecule type" value="Genomic_DNA"/>
</dbReference>
<dbReference type="InterPro" id="IPR044016">
    <property type="entry name" value="Big_13"/>
</dbReference>
<dbReference type="InterPro" id="IPR013783">
    <property type="entry name" value="Ig-like_fold"/>
</dbReference>
<dbReference type="InterPro" id="IPR008969">
    <property type="entry name" value="CarboxyPept-like_regulatory"/>
</dbReference>
<dbReference type="SUPFAM" id="SSF49464">
    <property type="entry name" value="Carboxypeptidase regulatory domain-like"/>
    <property type="match status" value="1"/>
</dbReference>
<feature type="non-terminal residue" evidence="2">
    <location>
        <position position="1"/>
    </location>
</feature>
<reference evidence="2 3" key="1">
    <citation type="submission" date="2018-06" db="EMBL/GenBank/DDBJ databases">
        <title>Draft genome sequence of mcr-1-harboring Escherichia coli isolated from wound infection of a hospitalized patient, in Bolivia.</title>
        <authorList>
            <person name="Munoz M.E."/>
            <person name="Moura Q."/>
            <person name="Ventura P.R.M."/>
            <person name="Bustos L.R."/>
            <person name="Ovando B.G."/>
            <person name="Terrazas D.I.V."/>
            <person name="Yarhui N.B."/>
            <person name="Cerdeira L."/>
            <person name="Lincopan N."/>
        </authorList>
    </citation>
    <scope>NUCLEOTIDE SEQUENCE [LARGE SCALE GENOMIC DNA]</scope>
    <source>
        <strain evidence="2 3">EcMLT</strain>
    </source>
</reference>
<dbReference type="Proteomes" id="UP000249482">
    <property type="component" value="Unassembled WGS sequence"/>
</dbReference>
<dbReference type="NCBIfam" id="NF033510">
    <property type="entry name" value="Ca_tandemer"/>
    <property type="match status" value="7"/>
</dbReference>
<evidence type="ECO:0000313" key="2">
    <source>
        <dbReference type="EMBL" id="PZT62715.1"/>
    </source>
</evidence>
<feature type="non-terminal residue" evidence="2">
    <location>
        <position position="575"/>
    </location>
</feature>
<gene>
    <name evidence="2" type="ORF">DNQ45_26085</name>
</gene>
<dbReference type="InterPro" id="IPR049826">
    <property type="entry name" value="Ig-like_ice"/>
</dbReference>
<protein>
    <recommendedName>
        <fullName evidence="1">Bacterial Ig-like domain-containing protein</fullName>
    </recommendedName>
</protein>